<reference evidence="1" key="1">
    <citation type="submission" date="2019-10" db="EMBL/GenBank/DDBJ databases">
        <authorList>
            <person name="Soares A.E.R."/>
            <person name="Aleixo A."/>
            <person name="Schneider P."/>
            <person name="Miyaki C.Y."/>
            <person name="Schneider M.P."/>
            <person name="Mello C."/>
            <person name="Vasconcelos A.T.R."/>
        </authorList>
    </citation>
    <scope>NUCLEOTIDE SEQUENCE</scope>
    <source>
        <tissue evidence="1">Muscle</tissue>
    </source>
</reference>
<organism evidence="1 2">
    <name type="scientific">Willisornis vidua</name>
    <name type="common">Xingu scale-backed antbird</name>
    <dbReference type="NCBI Taxonomy" id="1566151"/>
    <lineage>
        <taxon>Eukaryota</taxon>
        <taxon>Metazoa</taxon>
        <taxon>Chordata</taxon>
        <taxon>Craniata</taxon>
        <taxon>Vertebrata</taxon>
        <taxon>Euteleostomi</taxon>
        <taxon>Archelosauria</taxon>
        <taxon>Archosauria</taxon>
        <taxon>Dinosauria</taxon>
        <taxon>Saurischia</taxon>
        <taxon>Theropoda</taxon>
        <taxon>Coelurosauria</taxon>
        <taxon>Aves</taxon>
        <taxon>Neognathae</taxon>
        <taxon>Neoaves</taxon>
        <taxon>Telluraves</taxon>
        <taxon>Australaves</taxon>
        <taxon>Passeriformes</taxon>
        <taxon>Thamnophilidae</taxon>
        <taxon>Willisornis</taxon>
    </lineage>
</organism>
<sequence>MKTCGGERQCATLLNHSSCHNGSGDTGFDPWTPVLESAGGLDKLFTRAEEDLVFSRKLNAHPGLKGPSLTLLVPTRKQEATGVKELKNPSQA</sequence>
<evidence type="ECO:0000313" key="1">
    <source>
        <dbReference type="EMBL" id="KAJ7420698.1"/>
    </source>
</evidence>
<comment type="caution">
    <text evidence="1">The sequence shown here is derived from an EMBL/GenBank/DDBJ whole genome shotgun (WGS) entry which is preliminary data.</text>
</comment>
<dbReference type="Proteomes" id="UP001145742">
    <property type="component" value="Unassembled WGS sequence"/>
</dbReference>
<proteinExistence type="predicted"/>
<dbReference type="EMBL" id="WHWB01033299">
    <property type="protein sequence ID" value="KAJ7420698.1"/>
    <property type="molecule type" value="Genomic_DNA"/>
</dbReference>
<protein>
    <submittedName>
        <fullName evidence="1">Uncharacterized protein</fullName>
    </submittedName>
</protein>
<keyword evidence="2" id="KW-1185">Reference proteome</keyword>
<gene>
    <name evidence="1" type="ORF">WISP_47380</name>
</gene>
<name>A0ABQ9DJJ1_9PASS</name>
<accession>A0ABQ9DJJ1</accession>
<evidence type="ECO:0000313" key="2">
    <source>
        <dbReference type="Proteomes" id="UP001145742"/>
    </source>
</evidence>